<proteinExistence type="inferred from homology"/>
<protein>
    <submittedName>
        <fullName evidence="9">ABC transporter permease</fullName>
    </submittedName>
</protein>
<keyword evidence="10" id="KW-1185">Reference proteome</keyword>
<sequence length="331" mass="36416">MLPFLIRRALGAVIILLCISAITYVCFYAIVPNPALLSCGKNCSPALIHQINENMGFSDPIYLQYWKFMHGIFFGRDFPAFGQCNVPCFGYSFANQQPVWAAIKTSYPTTFSLAIMGAAFFLVIGVSLGLISAWRQGRPIDRVASSVSLIGQSTQIYFLGPLAILLFSYYFNQWFGWGLNRGADPTWTSDPIGSLNGMLLPALIMSVIFWSNYSRQVRSLMLEQLSEDHIRTATAKGMSKPYVFFRYALRGAMGPVLTIFGIDLGAVFGGAIITEYTFSLHGLGRLAVSSVNSGDLPLEMGVLLFSALSIVIFNVIIDASYALIDPRVRLG</sequence>
<dbReference type="InterPro" id="IPR035906">
    <property type="entry name" value="MetI-like_sf"/>
</dbReference>
<organism evidence="9 10">
    <name type="scientific">Streptacidiphilus cavernicola</name>
    <dbReference type="NCBI Taxonomy" id="3342716"/>
    <lineage>
        <taxon>Bacteria</taxon>
        <taxon>Bacillati</taxon>
        <taxon>Actinomycetota</taxon>
        <taxon>Actinomycetes</taxon>
        <taxon>Kitasatosporales</taxon>
        <taxon>Streptomycetaceae</taxon>
        <taxon>Streptacidiphilus</taxon>
    </lineage>
</organism>
<comment type="caution">
    <text evidence="9">The sequence shown here is derived from an EMBL/GenBank/DDBJ whole genome shotgun (WGS) entry which is preliminary data.</text>
</comment>
<comment type="subcellular location">
    <subcellularLocation>
        <location evidence="1 7">Cell membrane</location>
        <topology evidence="1 7">Multi-pass membrane protein</topology>
    </subcellularLocation>
</comment>
<dbReference type="Pfam" id="PF19300">
    <property type="entry name" value="BPD_transp_1_N"/>
    <property type="match status" value="1"/>
</dbReference>
<reference evidence="9 10" key="1">
    <citation type="submission" date="2024-09" db="EMBL/GenBank/DDBJ databases">
        <authorList>
            <person name="Lee S.D."/>
        </authorList>
    </citation>
    <scope>NUCLEOTIDE SEQUENCE [LARGE SCALE GENOMIC DNA]</scope>
    <source>
        <strain evidence="9 10">N8-3</strain>
    </source>
</reference>
<feature type="domain" description="ABC transmembrane type-1" evidence="8">
    <location>
        <begin position="107"/>
        <end position="321"/>
    </location>
</feature>
<dbReference type="RefSeq" id="WP_380535546.1">
    <property type="nucleotide sequence ID" value="NZ_JBHFAB010000007.1"/>
</dbReference>
<evidence type="ECO:0000313" key="9">
    <source>
        <dbReference type="EMBL" id="MFC1417441.1"/>
    </source>
</evidence>
<dbReference type="InterPro" id="IPR045621">
    <property type="entry name" value="BPD_transp_1_N"/>
</dbReference>
<evidence type="ECO:0000256" key="4">
    <source>
        <dbReference type="ARBA" id="ARBA00022692"/>
    </source>
</evidence>
<dbReference type="PANTHER" id="PTHR43163">
    <property type="entry name" value="DIPEPTIDE TRANSPORT SYSTEM PERMEASE PROTEIN DPPB-RELATED"/>
    <property type="match status" value="1"/>
</dbReference>
<dbReference type="SUPFAM" id="SSF161098">
    <property type="entry name" value="MetI-like"/>
    <property type="match status" value="1"/>
</dbReference>
<evidence type="ECO:0000256" key="2">
    <source>
        <dbReference type="ARBA" id="ARBA00022448"/>
    </source>
</evidence>
<feature type="transmembrane region" description="Helical" evidence="7">
    <location>
        <begin position="113"/>
        <end position="134"/>
    </location>
</feature>
<gene>
    <name evidence="9" type="ORF">ACEZDE_12370</name>
</gene>
<evidence type="ECO:0000256" key="5">
    <source>
        <dbReference type="ARBA" id="ARBA00022989"/>
    </source>
</evidence>
<dbReference type="EMBL" id="JBHFAB010000007">
    <property type="protein sequence ID" value="MFC1417441.1"/>
    <property type="molecule type" value="Genomic_DNA"/>
</dbReference>
<name>A0ABV6VV14_9ACTN</name>
<keyword evidence="3" id="KW-1003">Cell membrane</keyword>
<evidence type="ECO:0000256" key="1">
    <source>
        <dbReference type="ARBA" id="ARBA00004651"/>
    </source>
</evidence>
<evidence type="ECO:0000256" key="6">
    <source>
        <dbReference type="ARBA" id="ARBA00023136"/>
    </source>
</evidence>
<comment type="similarity">
    <text evidence="7">Belongs to the binding-protein-dependent transport system permease family.</text>
</comment>
<evidence type="ECO:0000313" key="10">
    <source>
        <dbReference type="Proteomes" id="UP001592531"/>
    </source>
</evidence>
<dbReference type="PANTHER" id="PTHR43163:SF6">
    <property type="entry name" value="DIPEPTIDE TRANSPORT SYSTEM PERMEASE PROTEIN DPPB-RELATED"/>
    <property type="match status" value="1"/>
</dbReference>
<dbReference type="Pfam" id="PF00528">
    <property type="entry name" value="BPD_transp_1"/>
    <property type="match status" value="1"/>
</dbReference>
<evidence type="ECO:0000256" key="7">
    <source>
        <dbReference type="RuleBase" id="RU363032"/>
    </source>
</evidence>
<dbReference type="InterPro" id="IPR000515">
    <property type="entry name" value="MetI-like"/>
</dbReference>
<dbReference type="CDD" id="cd06261">
    <property type="entry name" value="TM_PBP2"/>
    <property type="match status" value="1"/>
</dbReference>
<dbReference type="Gene3D" id="1.10.3720.10">
    <property type="entry name" value="MetI-like"/>
    <property type="match status" value="1"/>
</dbReference>
<evidence type="ECO:0000259" key="8">
    <source>
        <dbReference type="PROSITE" id="PS50928"/>
    </source>
</evidence>
<dbReference type="PROSITE" id="PS50928">
    <property type="entry name" value="ABC_TM1"/>
    <property type="match status" value="1"/>
</dbReference>
<keyword evidence="4 7" id="KW-0812">Transmembrane</keyword>
<feature type="transmembrane region" description="Helical" evidence="7">
    <location>
        <begin position="247"/>
        <end position="273"/>
    </location>
</feature>
<feature type="transmembrane region" description="Helical" evidence="7">
    <location>
        <begin position="12"/>
        <end position="31"/>
    </location>
</feature>
<feature type="transmembrane region" description="Helical" evidence="7">
    <location>
        <begin position="302"/>
        <end position="324"/>
    </location>
</feature>
<keyword evidence="5 7" id="KW-1133">Transmembrane helix</keyword>
<feature type="transmembrane region" description="Helical" evidence="7">
    <location>
        <begin position="192"/>
        <end position="213"/>
    </location>
</feature>
<feature type="transmembrane region" description="Helical" evidence="7">
    <location>
        <begin position="155"/>
        <end position="172"/>
    </location>
</feature>
<evidence type="ECO:0000256" key="3">
    <source>
        <dbReference type="ARBA" id="ARBA00022475"/>
    </source>
</evidence>
<keyword evidence="2 7" id="KW-0813">Transport</keyword>
<keyword evidence="6 7" id="KW-0472">Membrane</keyword>
<dbReference type="Proteomes" id="UP001592531">
    <property type="component" value="Unassembled WGS sequence"/>
</dbReference>
<accession>A0ABV6VV14</accession>